<protein>
    <submittedName>
        <fullName evidence="1">Uncharacterized protein</fullName>
    </submittedName>
</protein>
<evidence type="ECO:0000313" key="2">
    <source>
        <dbReference type="Proteomes" id="UP000253845"/>
    </source>
</evidence>
<dbReference type="AlphaFoldDB" id="A0A370BQC8"/>
<dbReference type="EMBL" id="KZ851940">
    <property type="protein sequence ID" value="RDH16295.1"/>
    <property type="molecule type" value="Genomic_DNA"/>
</dbReference>
<accession>A0A370BQC8</accession>
<dbReference type="VEuPathDB" id="FungiDB:M747DRAFT_309240"/>
<sequence length="120" mass="13293">MAPAKAFTTTNRFRELRRKASDLHNCVRQASLTTTQGITFSKTAVAIVFANYYGRHRSRQTFDDGLRVGVKGGRACYREITTDGGLRQLLQNASFCRIMSVDGTQPSGITQHKLPARTVA</sequence>
<organism evidence="1 2">
    <name type="scientific">Aspergillus niger ATCC 13496</name>
    <dbReference type="NCBI Taxonomy" id="1353008"/>
    <lineage>
        <taxon>Eukaryota</taxon>
        <taxon>Fungi</taxon>
        <taxon>Dikarya</taxon>
        <taxon>Ascomycota</taxon>
        <taxon>Pezizomycotina</taxon>
        <taxon>Eurotiomycetes</taxon>
        <taxon>Eurotiomycetidae</taxon>
        <taxon>Eurotiales</taxon>
        <taxon>Aspergillaceae</taxon>
        <taxon>Aspergillus</taxon>
        <taxon>Aspergillus subgen. Circumdati</taxon>
    </lineage>
</organism>
<proteinExistence type="predicted"/>
<evidence type="ECO:0000313" key="1">
    <source>
        <dbReference type="EMBL" id="RDH16295.1"/>
    </source>
</evidence>
<gene>
    <name evidence="1" type="ORF">M747DRAFT_309240</name>
</gene>
<dbReference type="Proteomes" id="UP000253845">
    <property type="component" value="Unassembled WGS sequence"/>
</dbReference>
<name>A0A370BQC8_ASPNG</name>
<reference evidence="1 2" key="1">
    <citation type="submission" date="2018-07" db="EMBL/GenBank/DDBJ databases">
        <title>Section-level genome sequencing of Aspergillus section Nigri to investigate inter- and intra-species variation.</title>
        <authorList>
            <consortium name="DOE Joint Genome Institute"/>
            <person name="Vesth T.C."/>
            <person name="Nybo J.L."/>
            <person name="Theobald S."/>
            <person name="Frisvad J.C."/>
            <person name="Larsen T.O."/>
            <person name="Nielsen K.F."/>
            <person name="Hoof J.B."/>
            <person name="Brandl J."/>
            <person name="Salamov A."/>
            <person name="Riley R."/>
            <person name="Gladden J.M."/>
            <person name="Phatale P."/>
            <person name="Nielsen M.T."/>
            <person name="Lyhne E.K."/>
            <person name="Kogle M.E."/>
            <person name="Strasser K."/>
            <person name="McDonnell E."/>
            <person name="Barry K."/>
            <person name="Clum A."/>
            <person name="Chen C."/>
            <person name="Nolan M."/>
            <person name="Sandor L."/>
            <person name="Kuo A."/>
            <person name="Lipzen A."/>
            <person name="Hainaut M."/>
            <person name="Drula E."/>
            <person name="Tsang A."/>
            <person name="Magnuson J.K."/>
            <person name="Henrissat B."/>
            <person name="Wiebenga A."/>
            <person name="Simmons B.A."/>
            <person name="Makela M.R."/>
            <person name="De vries R.P."/>
            <person name="Grigoriev I.V."/>
            <person name="Mortensen U.H."/>
            <person name="Baker S.E."/>
            <person name="Andersen M.R."/>
        </authorList>
    </citation>
    <scope>NUCLEOTIDE SEQUENCE [LARGE SCALE GENOMIC DNA]</scope>
    <source>
        <strain evidence="1 2">ATCC 13496</strain>
    </source>
</reference>